<reference evidence="2 4" key="1">
    <citation type="submission" date="2023-08" db="EMBL/GenBank/DDBJ databases">
        <title>Complete Genome and Methylome dissection of Serratia fonticola NEB369.</title>
        <authorList>
            <person name="Fomenkov A."/>
            <person name="Roberts R.D."/>
        </authorList>
    </citation>
    <scope>NUCLEOTIDE SEQUENCE [LARGE SCALE GENOMIC DNA]</scope>
    <source>
        <strain evidence="2 4">NEB369</strain>
    </source>
</reference>
<sequence>MNNSNAIELKQLHQFLPEITPKQKDCLLLWMLGLSIQSIAAENGVCEKTVRRHLDDARNLYGRRTSFFTTGHIITTHIFQDG</sequence>
<name>A0ABY9PXE9_SERFO</name>
<dbReference type="Gene3D" id="1.10.10.10">
    <property type="entry name" value="Winged helix-like DNA-binding domain superfamily/Winged helix DNA-binding domain"/>
    <property type="match status" value="1"/>
</dbReference>
<evidence type="ECO:0000259" key="1">
    <source>
        <dbReference type="Pfam" id="PF08281"/>
    </source>
</evidence>
<dbReference type="Proteomes" id="UP001235341">
    <property type="component" value="Chromosome"/>
</dbReference>
<dbReference type="InterPro" id="IPR013249">
    <property type="entry name" value="RNA_pol_sigma70_r4_t2"/>
</dbReference>
<evidence type="ECO:0000313" key="3">
    <source>
        <dbReference type="EMBL" id="WMT17228.1"/>
    </source>
</evidence>
<dbReference type="InterPro" id="IPR016032">
    <property type="entry name" value="Sig_transdc_resp-reg_C-effctor"/>
</dbReference>
<dbReference type="EMBL" id="CP133586">
    <property type="protein sequence ID" value="WMT17219.1"/>
    <property type="molecule type" value="Genomic_DNA"/>
</dbReference>
<keyword evidence="4" id="KW-1185">Reference proteome</keyword>
<evidence type="ECO:0000313" key="4">
    <source>
        <dbReference type="Proteomes" id="UP001235341"/>
    </source>
</evidence>
<protein>
    <submittedName>
        <fullName evidence="2">LuxR C-terminal-related transcriptional regulator</fullName>
    </submittedName>
</protein>
<feature type="domain" description="RNA polymerase sigma factor 70 region 4 type 2" evidence="1">
    <location>
        <begin position="10"/>
        <end position="58"/>
    </location>
</feature>
<evidence type="ECO:0000313" key="2">
    <source>
        <dbReference type="EMBL" id="WMT17219.1"/>
    </source>
</evidence>
<accession>A0ABY9PXE9</accession>
<dbReference type="InterPro" id="IPR036388">
    <property type="entry name" value="WH-like_DNA-bd_sf"/>
</dbReference>
<dbReference type="EMBL" id="CP133586">
    <property type="protein sequence ID" value="WMT17228.1"/>
    <property type="molecule type" value="Genomic_DNA"/>
</dbReference>
<organism evidence="2 4">
    <name type="scientific">Serratia fonticola</name>
    <dbReference type="NCBI Taxonomy" id="47917"/>
    <lineage>
        <taxon>Bacteria</taxon>
        <taxon>Pseudomonadati</taxon>
        <taxon>Pseudomonadota</taxon>
        <taxon>Gammaproteobacteria</taxon>
        <taxon>Enterobacterales</taxon>
        <taxon>Yersiniaceae</taxon>
        <taxon>Serratia</taxon>
    </lineage>
</organism>
<proteinExistence type="predicted"/>
<dbReference type="RefSeq" id="WP_309206716.1">
    <property type="nucleotide sequence ID" value="NZ_CP133586.1"/>
</dbReference>
<dbReference type="Pfam" id="PF08281">
    <property type="entry name" value="Sigma70_r4_2"/>
    <property type="match status" value="1"/>
</dbReference>
<gene>
    <name evidence="2" type="ORF">RFB13_13245</name>
    <name evidence="3" type="ORF">RFB13_13290</name>
</gene>
<dbReference type="SUPFAM" id="SSF46894">
    <property type="entry name" value="C-terminal effector domain of the bipartite response regulators"/>
    <property type="match status" value="1"/>
</dbReference>